<evidence type="ECO:0000259" key="1">
    <source>
        <dbReference type="PROSITE" id="PS51186"/>
    </source>
</evidence>
<dbReference type="EMBL" id="DUTF01000148">
    <property type="protein sequence ID" value="HHY26388.1"/>
    <property type="molecule type" value="Genomic_DNA"/>
</dbReference>
<evidence type="ECO:0000313" key="2">
    <source>
        <dbReference type="EMBL" id="HHY26388.1"/>
    </source>
</evidence>
<dbReference type="PANTHER" id="PTHR43792:SF1">
    <property type="entry name" value="N-ACETYLTRANSFERASE DOMAIN-CONTAINING PROTEIN"/>
    <property type="match status" value="1"/>
</dbReference>
<gene>
    <name evidence="2" type="ORF">GX523_06485</name>
</gene>
<feature type="domain" description="N-acetyltransferase" evidence="1">
    <location>
        <begin position="8"/>
        <end position="165"/>
    </location>
</feature>
<dbReference type="AlphaFoldDB" id="A0A7C6Z3L3"/>
<dbReference type="Proteomes" id="UP000553059">
    <property type="component" value="Unassembled WGS sequence"/>
</dbReference>
<evidence type="ECO:0000313" key="3">
    <source>
        <dbReference type="Proteomes" id="UP000553059"/>
    </source>
</evidence>
<dbReference type="InterPro" id="IPR016181">
    <property type="entry name" value="Acyl_CoA_acyltransferase"/>
</dbReference>
<dbReference type="PROSITE" id="PS51186">
    <property type="entry name" value="GNAT"/>
    <property type="match status" value="1"/>
</dbReference>
<accession>A0A7C6Z3L3</accession>
<sequence length="176" mass="20171">MILETARLILREMTQKDFPALCKILQDDEVMYAYEGAFSLIEAQVWLDRQIERYHKEGFGLWAVVLKETGKMIGQCGLTMQGYNGGQVMEVGYLFQKESWHLGYATEAAIACKEYAFNELKTQEVYSIIRDSNIPSQNVAKRNGMTCIDKMVKHYRGLNMPHLVYCVKAQQLSIPS</sequence>
<keyword evidence="2" id="KW-0808">Transferase</keyword>
<dbReference type="GO" id="GO:0016747">
    <property type="term" value="F:acyltransferase activity, transferring groups other than amino-acyl groups"/>
    <property type="evidence" value="ECO:0007669"/>
    <property type="project" value="InterPro"/>
</dbReference>
<dbReference type="Pfam" id="PF13302">
    <property type="entry name" value="Acetyltransf_3"/>
    <property type="match status" value="1"/>
</dbReference>
<organism evidence="2 3">
    <name type="scientific">Desulfitobacterium dehalogenans</name>
    <dbReference type="NCBI Taxonomy" id="36854"/>
    <lineage>
        <taxon>Bacteria</taxon>
        <taxon>Bacillati</taxon>
        <taxon>Bacillota</taxon>
        <taxon>Clostridia</taxon>
        <taxon>Eubacteriales</taxon>
        <taxon>Desulfitobacteriaceae</taxon>
        <taxon>Desulfitobacterium</taxon>
    </lineage>
</organism>
<comment type="caution">
    <text evidence="2">The sequence shown here is derived from an EMBL/GenBank/DDBJ whole genome shotgun (WGS) entry which is preliminary data.</text>
</comment>
<dbReference type="InterPro" id="IPR000182">
    <property type="entry name" value="GNAT_dom"/>
</dbReference>
<protein>
    <submittedName>
        <fullName evidence="2">GNAT family N-acetyltransferase</fullName>
    </submittedName>
</protein>
<reference evidence="2 3" key="1">
    <citation type="journal article" date="2020" name="Biotechnol. Biofuels">
        <title>New insights from the biogas microbiome by comprehensive genome-resolved metagenomics of nearly 1600 species originating from multiple anaerobic digesters.</title>
        <authorList>
            <person name="Campanaro S."/>
            <person name="Treu L."/>
            <person name="Rodriguez-R L.M."/>
            <person name="Kovalovszki A."/>
            <person name="Ziels R.M."/>
            <person name="Maus I."/>
            <person name="Zhu X."/>
            <person name="Kougias P.G."/>
            <person name="Basile A."/>
            <person name="Luo G."/>
            <person name="Schluter A."/>
            <person name="Konstantinidis K.T."/>
            <person name="Angelidaki I."/>
        </authorList>
    </citation>
    <scope>NUCLEOTIDE SEQUENCE [LARGE SCALE GENOMIC DNA]</scope>
    <source>
        <strain evidence="2">AS05jafATM_4</strain>
    </source>
</reference>
<dbReference type="Gene3D" id="3.40.630.30">
    <property type="match status" value="1"/>
</dbReference>
<dbReference type="PANTHER" id="PTHR43792">
    <property type="entry name" value="GNAT FAMILY, PUTATIVE (AFU_ORTHOLOGUE AFUA_3G00765)-RELATED-RELATED"/>
    <property type="match status" value="1"/>
</dbReference>
<proteinExistence type="predicted"/>
<dbReference type="InterPro" id="IPR051531">
    <property type="entry name" value="N-acetyltransferase"/>
</dbReference>
<dbReference type="SUPFAM" id="SSF55729">
    <property type="entry name" value="Acyl-CoA N-acyltransferases (Nat)"/>
    <property type="match status" value="1"/>
</dbReference>
<name>A0A7C6Z3L3_9FIRM</name>